<comment type="caution">
    <text evidence="1">The sequence shown here is derived from an EMBL/GenBank/DDBJ whole genome shotgun (WGS) entry which is preliminary data.</text>
</comment>
<dbReference type="Proteomes" id="UP000499080">
    <property type="component" value="Unassembled WGS sequence"/>
</dbReference>
<reference evidence="1 2" key="1">
    <citation type="journal article" date="2019" name="Sci. Rep.">
        <title>Orb-weaving spider Araneus ventricosus genome elucidates the spidroin gene catalogue.</title>
        <authorList>
            <person name="Kono N."/>
            <person name="Nakamura H."/>
            <person name="Ohtoshi R."/>
            <person name="Moran D.A.P."/>
            <person name="Shinohara A."/>
            <person name="Yoshida Y."/>
            <person name="Fujiwara M."/>
            <person name="Mori M."/>
            <person name="Tomita M."/>
            <person name="Arakawa K."/>
        </authorList>
    </citation>
    <scope>NUCLEOTIDE SEQUENCE [LARGE SCALE GENOMIC DNA]</scope>
</reference>
<name>A0A4Y2U7G6_ARAVE</name>
<protein>
    <submittedName>
        <fullName evidence="1">Uncharacterized protein</fullName>
    </submittedName>
</protein>
<dbReference type="EMBL" id="BGPR01033901">
    <property type="protein sequence ID" value="GBO08021.1"/>
    <property type="molecule type" value="Genomic_DNA"/>
</dbReference>
<evidence type="ECO:0000313" key="2">
    <source>
        <dbReference type="Proteomes" id="UP000499080"/>
    </source>
</evidence>
<evidence type="ECO:0000313" key="1">
    <source>
        <dbReference type="EMBL" id="GBO08021.1"/>
    </source>
</evidence>
<proteinExistence type="predicted"/>
<dbReference type="AlphaFoldDB" id="A0A4Y2U7G6"/>
<accession>A0A4Y2U7G6</accession>
<gene>
    <name evidence="1" type="ORF">AVEN_11341_1</name>
</gene>
<keyword evidence="2" id="KW-1185">Reference proteome</keyword>
<sequence>MHLLRKASRYCEKLLYQPTKSFEQYFRNNSLLPTENGSSVEVWMWQRLGYRPLHLTTVQNFKIRPQIAFVYCLTARRKTLSRDASNSRVEERRDTNIKSTATFGNLSALPLGE</sequence>
<organism evidence="1 2">
    <name type="scientific">Araneus ventricosus</name>
    <name type="common">Orbweaver spider</name>
    <name type="synonym">Epeira ventricosa</name>
    <dbReference type="NCBI Taxonomy" id="182803"/>
    <lineage>
        <taxon>Eukaryota</taxon>
        <taxon>Metazoa</taxon>
        <taxon>Ecdysozoa</taxon>
        <taxon>Arthropoda</taxon>
        <taxon>Chelicerata</taxon>
        <taxon>Arachnida</taxon>
        <taxon>Araneae</taxon>
        <taxon>Araneomorphae</taxon>
        <taxon>Entelegynae</taxon>
        <taxon>Araneoidea</taxon>
        <taxon>Araneidae</taxon>
        <taxon>Araneus</taxon>
    </lineage>
</organism>